<dbReference type="GO" id="GO:0003904">
    <property type="term" value="F:deoxyribodipyrimidine photo-lyase activity"/>
    <property type="evidence" value="ECO:0007669"/>
    <property type="project" value="TreeGrafter"/>
</dbReference>
<feature type="binding site" evidence="4">
    <location>
        <position position="213"/>
    </location>
    <ligand>
        <name>FAD</name>
        <dbReference type="ChEBI" id="CHEBI:57692"/>
    </ligand>
</feature>
<comment type="cofactor">
    <cofactor evidence="4">
        <name>FAD</name>
        <dbReference type="ChEBI" id="CHEBI:57692"/>
    </cofactor>
    <text evidence="4">Binds 1 FAD per subunit.</text>
</comment>
<evidence type="ECO:0000256" key="5">
    <source>
        <dbReference type="RuleBase" id="RU004182"/>
    </source>
</evidence>
<evidence type="ECO:0000256" key="2">
    <source>
        <dbReference type="ARBA" id="ARBA00022827"/>
    </source>
</evidence>
<gene>
    <name evidence="7" type="ORF">ET989_00150</name>
</gene>
<evidence type="ECO:0000313" key="8">
    <source>
        <dbReference type="Proteomes" id="UP000292373"/>
    </source>
</evidence>
<dbReference type="PANTHER" id="PTHR11455:SF9">
    <property type="entry name" value="CRYPTOCHROME CIRCADIAN CLOCK 5 ISOFORM X1"/>
    <property type="match status" value="1"/>
</dbReference>
<dbReference type="Gene3D" id="3.40.50.620">
    <property type="entry name" value="HUPs"/>
    <property type="match status" value="1"/>
</dbReference>
<dbReference type="InterPro" id="IPR002081">
    <property type="entry name" value="Cryptochrome/DNA_photolyase_1"/>
</dbReference>
<dbReference type="Gene3D" id="1.10.579.10">
    <property type="entry name" value="DNA Cyclobutane Dipyrimidine Photolyase, subunit A, domain 3"/>
    <property type="match status" value="1"/>
</dbReference>
<organism evidence="7 8">
    <name type="scientific">Propioniciclava sinopodophylli</name>
    <dbReference type="NCBI Taxonomy" id="1837344"/>
    <lineage>
        <taxon>Bacteria</taxon>
        <taxon>Bacillati</taxon>
        <taxon>Actinomycetota</taxon>
        <taxon>Actinomycetes</taxon>
        <taxon>Propionibacteriales</taxon>
        <taxon>Propionibacteriaceae</taxon>
        <taxon>Propioniciclava</taxon>
    </lineage>
</organism>
<dbReference type="InterPro" id="IPR018394">
    <property type="entry name" value="DNA_photolyase_1_CS_C"/>
</dbReference>
<evidence type="ECO:0000313" key="7">
    <source>
        <dbReference type="EMBL" id="TBT88412.1"/>
    </source>
</evidence>
<dbReference type="GO" id="GO:0071949">
    <property type="term" value="F:FAD binding"/>
    <property type="evidence" value="ECO:0007669"/>
    <property type="project" value="TreeGrafter"/>
</dbReference>
<reference evidence="7 8" key="1">
    <citation type="submission" date="2019-01" db="EMBL/GenBank/DDBJ databases">
        <title>Lactibacter flavus gen. nov., sp. nov., a novel bacterium of the family Propionibacteriaceae isolated from raw milk and dairy products.</title>
        <authorList>
            <person name="Huptas C."/>
            <person name="Wenning M."/>
            <person name="Breitenwieser F."/>
            <person name="Doll E."/>
            <person name="Von Neubeck M."/>
            <person name="Busse H.-J."/>
            <person name="Scherer S."/>
        </authorList>
    </citation>
    <scope>NUCLEOTIDE SEQUENCE [LARGE SCALE GENOMIC DNA]</scope>
    <source>
        <strain evidence="7 8">KCTC 33808</strain>
    </source>
</reference>
<dbReference type="PROSITE" id="PS00691">
    <property type="entry name" value="DNA_PHOTOLYASES_1_2"/>
    <property type="match status" value="1"/>
</dbReference>
<keyword evidence="7" id="KW-0456">Lyase</keyword>
<feature type="domain" description="Photolyase/cryptochrome alpha/beta" evidence="6">
    <location>
        <begin position="1"/>
        <end position="125"/>
    </location>
</feature>
<sequence>MAEIVWLRRDLRRSDLPTLGAATALGGEVAIVFVLDPDGWAALGAPKRTFTARTLLATRAAYEGRLTLRRGDPVKVIPALSREFAAPSVHVSAETEPDGAARDARVEAALAASGVSLVRTGSPYAVTPGRVRRKDGSPYRVFTPFSAAWFEHGWRPPAEEPAGLRLAADRSDPDAWAEVERAAAVRDVALPDAGEEVALDAWHRFLAGPLGTYDADRNRPDLDGTSRLSPHLSVGAIHPRTLLADLQAHGGRGADRFRTELAWREFYADVLHHHPASATDDLNHSLADLAYDEVPDRVAAWKQGRTGYPIVDAGMRQLLGEGWVHNRVRMVTASFLVKHLHTRWQVGAEHFLKHLADADLASNQHGWQWVAGTGTDAAPYFRVFNPTLQGERFDPEGDYVRRWVPELRGIPGSAVHQPWKLPAQARGDYPDPLVDLRVERAEALGRLAASRVQG</sequence>
<name>A0A4Q9KHA0_9ACTN</name>
<dbReference type="PROSITE" id="PS51645">
    <property type="entry name" value="PHR_CRY_ALPHA_BETA"/>
    <property type="match status" value="1"/>
</dbReference>
<dbReference type="GO" id="GO:0003677">
    <property type="term" value="F:DNA binding"/>
    <property type="evidence" value="ECO:0007669"/>
    <property type="project" value="TreeGrafter"/>
</dbReference>
<dbReference type="Pfam" id="PF00875">
    <property type="entry name" value="DNA_photolyase"/>
    <property type="match status" value="1"/>
</dbReference>
<proteinExistence type="inferred from homology"/>
<evidence type="ECO:0000256" key="1">
    <source>
        <dbReference type="ARBA" id="ARBA00022630"/>
    </source>
</evidence>
<dbReference type="PROSITE" id="PS00394">
    <property type="entry name" value="DNA_PHOTOLYASES_1_1"/>
    <property type="match status" value="1"/>
</dbReference>
<dbReference type="SUPFAM" id="SSF48173">
    <property type="entry name" value="Cryptochrome/photolyase FAD-binding domain"/>
    <property type="match status" value="1"/>
</dbReference>
<dbReference type="Gene3D" id="1.25.40.80">
    <property type="match status" value="1"/>
</dbReference>
<dbReference type="RefSeq" id="WP_131166543.1">
    <property type="nucleotide sequence ID" value="NZ_SDMQ01000001.1"/>
</dbReference>
<keyword evidence="8" id="KW-1185">Reference proteome</keyword>
<feature type="binding site" evidence="4">
    <location>
        <begin position="357"/>
        <end position="359"/>
    </location>
    <ligand>
        <name>FAD</name>
        <dbReference type="ChEBI" id="CHEBI:57692"/>
    </ligand>
</feature>
<dbReference type="PANTHER" id="PTHR11455">
    <property type="entry name" value="CRYPTOCHROME"/>
    <property type="match status" value="1"/>
</dbReference>
<keyword evidence="2 4" id="KW-0274">FAD</keyword>
<dbReference type="InterPro" id="IPR036155">
    <property type="entry name" value="Crypto/Photolyase_N_sf"/>
</dbReference>
<feature type="binding site" evidence="4">
    <location>
        <begin position="260"/>
        <end position="267"/>
    </location>
    <ligand>
        <name>FAD</name>
        <dbReference type="ChEBI" id="CHEBI:57692"/>
    </ligand>
</feature>
<dbReference type="GO" id="GO:0006139">
    <property type="term" value="P:nucleobase-containing compound metabolic process"/>
    <property type="evidence" value="ECO:0007669"/>
    <property type="project" value="UniProtKB-ARBA"/>
</dbReference>
<dbReference type="GO" id="GO:0006950">
    <property type="term" value="P:response to stress"/>
    <property type="evidence" value="ECO:0007669"/>
    <property type="project" value="UniProtKB-ARBA"/>
</dbReference>
<dbReference type="EMBL" id="SDMQ01000001">
    <property type="protein sequence ID" value="TBT88412.1"/>
    <property type="molecule type" value="Genomic_DNA"/>
</dbReference>
<keyword evidence="1 4" id="KW-0285">Flavoprotein</keyword>
<dbReference type="PRINTS" id="PR00147">
    <property type="entry name" value="DNAPHOTLYASE"/>
</dbReference>
<evidence type="ECO:0000256" key="4">
    <source>
        <dbReference type="PIRSR" id="PIRSR602081-1"/>
    </source>
</evidence>
<dbReference type="Pfam" id="PF03441">
    <property type="entry name" value="FAD_binding_7"/>
    <property type="match status" value="1"/>
</dbReference>
<dbReference type="AlphaFoldDB" id="A0A4Q9KHA0"/>
<dbReference type="OrthoDB" id="9772484at2"/>
<dbReference type="GO" id="GO:0009416">
    <property type="term" value="P:response to light stimulus"/>
    <property type="evidence" value="ECO:0007669"/>
    <property type="project" value="TreeGrafter"/>
</dbReference>
<accession>A0A4Q9KHA0</accession>
<dbReference type="InterPro" id="IPR005101">
    <property type="entry name" value="Cryptochr/Photolyase_FAD-bd"/>
</dbReference>
<dbReference type="Proteomes" id="UP000292373">
    <property type="component" value="Unassembled WGS sequence"/>
</dbReference>
<protein>
    <submittedName>
        <fullName evidence="7">Deoxyribodipyrimidine photo-lyase</fullName>
    </submittedName>
</protein>
<dbReference type="InterPro" id="IPR036134">
    <property type="entry name" value="Crypto/Photolyase_FAD-like_sf"/>
</dbReference>
<dbReference type="InterPro" id="IPR014729">
    <property type="entry name" value="Rossmann-like_a/b/a_fold"/>
</dbReference>
<dbReference type="InterPro" id="IPR006050">
    <property type="entry name" value="DNA_photolyase_N"/>
</dbReference>
<comment type="caution">
    <text evidence="7">The sequence shown here is derived from an EMBL/GenBank/DDBJ whole genome shotgun (WGS) entry which is preliminary data.</text>
</comment>
<evidence type="ECO:0000256" key="3">
    <source>
        <dbReference type="ARBA" id="ARBA00022991"/>
    </source>
</evidence>
<keyword evidence="3 5" id="KW-0157">Chromophore</keyword>
<feature type="binding site" evidence="4">
    <location>
        <begin position="225"/>
        <end position="229"/>
    </location>
    <ligand>
        <name>FAD</name>
        <dbReference type="ChEBI" id="CHEBI:57692"/>
    </ligand>
</feature>
<dbReference type="SUPFAM" id="SSF52425">
    <property type="entry name" value="Cryptochrome/photolyase, N-terminal domain"/>
    <property type="match status" value="1"/>
</dbReference>
<evidence type="ECO:0000259" key="6">
    <source>
        <dbReference type="PROSITE" id="PS51645"/>
    </source>
</evidence>
<feature type="binding site" evidence="4">
    <location>
        <position position="257"/>
    </location>
    <ligand>
        <name>FAD</name>
        <dbReference type="ChEBI" id="CHEBI:57692"/>
    </ligand>
</feature>
<comment type="similarity">
    <text evidence="5">Belongs to the DNA photolyase family.</text>
</comment>